<dbReference type="AlphaFoldDB" id="A0A6C0FAB4"/>
<proteinExistence type="predicted"/>
<feature type="compositionally biased region" description="Polar residues" evidence="1">
    <location>
        <begin position="17"/>
        <end position="26"/>
    </location>
</feature>
<feature type="region of interest" description="Disordered" evidence="1">
    <location>
        <begin position="1"/>
        <end position="26"/>
    </location>
</feature>
<name>A0A6C0FAB4_9ZZZZ</name>
<accession>A0A6C0FAB4</accession>
<feature type="region of interest" description="Disordered" evidence="1">
    <location>
        <begin position="174"/>
        <end position="197"/>
    </location>
</feature>
<feature type="compositionally biased region" description="Polar residues" evidence="1">
    <location>
        <begin position="1"/>
        <end position="10"/>
    </location>
</feature>
<dbReference type="EMBL" id="MN738826">
    <property type="protein sequence ID" value="QHT38152.1"/>
    <property type="molecule type" value="Genomic_DNA"/>
</dbReference>
<feature type="compositionally biased region" description="Basic and acidic residues" evidence="1">
    <location>
        <begin position="176"/>
        <end position="188"/>
    </location>
</feature>
<reference evidence="2" key="1">
    <citation type="journal article" date="2020" name="Nature">
        <title>Giant virus diversity and host interactions through global metagenomics.</title>
        <authorList>
            <person name="Schulz F."/>
            <person name="Roux S."/>
            <person name="Paez-Espino D."/>
            <person name="Jungbluth S."/>
            <person name="Walsh D.A."/>
            <person name="Denef V.J."/>
            <person name="McMahon K.D."/>
            <person name="Konstantinidis K.T."/>
            <person name="Eloe-Fadrosh E.A."/>
            <person name="Kyrpides N.C."/>
            <person name="Woyke T."/>
        </authorList>
    </citation>
    <scope>NUCLEOTIDE SEQUENCE</scope>
    <source>
        <strain evidence="2">GVMAG-S-ERX556049-19</strain>
    </source>
</reference>
<evidence type="ECO:0000256" key="1">
    <source>
        <dbReference type="SAM" id="MobiDB-lite"/>
    </source>
</evidence>
<protein>
    <submittedName>
        <fullName evidence="2">Uncharacterized protein</fullName>
    </submittedName>
</protein>
<evidence type="ECO:0000313" key="2">
    <source>
        <dbReference type="EMBL" id="QHT38152.1"/>
    </source>
</evidence>
<sequence>MASLSPYSFHNTDRIGSDSTDQTQTNISNTQYSNYTLANHFSKNLSNEHVNFAVKQPTMTFNGLTNGNGLSGNTVDDESALLLKTEQQRALEKLQLFQRPFTSVPYLGRGSCDPSLESQLQQGELANEKKSVSTIMEKSFADYALYPTDSKMEDRVTDASNTVEEAALDGWIRGGESTREMSNDDILKKSNRPNGLF</sequence>
<organism evidence="2">
    <name type="scientific">viral metagenome</name>
    <dbReference type="NCBI Taxonomy" id="1070528"/>
    <lineage>
        <taxon>unclassified sequences</taxon>
        <taxon>metagenomes</taxon>
        <taxon>organismal metagenomes</taxon>
    </lineage>
</organism>